<name>A0AAW2RNS0_9LAMI</name>
<dbReference type="InterPro" id="IPR050796">
    <property type="entry name" value="SCF_F-box_component"/>
</dbReference>
<gene>
    <name evidence="2" type="ORF">Sangu_0223600</name>
</gene>
<dbReference type="PANTHER" id="PTHR31672">
    <property type="entry name" value="BNACNNG10540D PROTEIN"/>
    <property type="match status" value="1"/>
</dbReference>
<evidence type="ECO:0000259" key="1">
    <source>
        <dbReference type="PROSITE" id="PS50181"/>
    </source>
</evidence>
<dbReference type="InterPro" id="IPR036047">
    <property type="entry name" value="F-box-like_dom_sf"/>
</dbReference>
<comment type="caution">
    <text evidence="2">The sequence shown here is derived from an EMBL/GenBank/DDBJ whole genome shotgun (WGS) entry which is preliminary data.</text>
</comment>
<dbReference type="SUPFAM" id="SSF81383">
    <property type="entry name" value="F-box domain"/>
    <property type="match status" value="1"/>
</dbReference>
<dbReference type="PANTHER" id="PTHR31672:SF13">
    <property type="entry name" value="F-BOX PROTEIN CPR30-LIKE"/>
    <property type="match status" value="1"/>
</dbReference>
<feature type="domain" description="F-box" evidence="1">
    <location>
        <begin position="5"/>
        <end position="53"/>
    </location>
</feature>
<reference evidence="2" key="2">
    <citation type="journal article" date="2024" name="Plant">
        <title>Genomic evolution and insights into agronomic trait innovations of Sesamum species.</title>
        <authorList>
            <person name="Miao H."/>
            <person name="Wang L."/>
            <person name="Qu L."/>
            <person name="Liu H."/>
            <person name="Sun Y."/>
            <person name="Le M."/>
            <person name="Wang Q."/>
            <person name="Wei S."/>
            <person name="Zheng Y."/>
            <person name="Lin W."/>
            <person name="Duan Y."/>
            <person name="Cao H."/>
            <person name="Xiong S."/>
            <person name="Wang X."/>
            <person name="Wei L."/>
            <person name="Li C."/>
            <person name="Ma Q."/>
            <person name="Ju M."/>
            <person name="Zhao R."/>
            <person name="Li G."/>
            <person name="Mu C."/>
            <person name="Tian Q."/>
            <person name="Mei H."/>
            <person name="Zhang T."/>
            <person name="Gao T."/>
            <person name="Zhang H."/>
        </authorList>
    </citation>
    <scope>NUCLEOTIDE SEQUENCE</scope>
    <source>
        <strain evidence="2">G01</strain>
    </source>
</reference>
<evidence type="ECO:0000313" key="2">
    <source>
        <dbReference type="EMBL" id="KAL0381593.1"/>
    </source>
</evidence>
<organism evidence="2">
    <name type="scientific">Sesamum angustifolium</name>
    <dbReference type="NCBI Taxonomy" id="2727405"/>
    <lineage>
        <taxon>Eukaryota</taxon>
        <taxon>Viridiplantae</taxon>
        <taxon>Streptophyta</taxon>
        <taxon>Embryophyta</taxon>
        <taxon>Tracheophyta</taxon>
        <taxon>Spermatophyta</taxon>
        <taxon>Magnoliopsida</taxon>
        <taxon>eudicotyledons</taxon>
        <taxon>Gunneridae</taxon>
        <taxon>Pentapetalae</taxon>
        <taxon>asterids</taxon>
        <taxon>lamiids</taxon>
        <taxon>Lamiales</taxon>
        <taxon>Pedaliaceae</taxon>
        <taxon>Sesamum</taxon>
    </lineage>
</organism>
<reference evidence="2" key="1">
    <citation type="submission" date="2020-06" db="EMBL/GenBank/DDBJ databases">
        <authorList>
            <person name="Li T."/>
            <person name="Hu X."/>
            <person name="Zhang T."/>
            <person name="Song X."/>
            <person name="Zhang H."/>
            <person name="Dai N."/>
            <person name="Sheng W."/>
            <person name="Hou X."/>
            <person name="Wei L."/>
        </authorList>
    </citation>
    <scope>NUCLEOTIDE SEQUENCE</scope>
    <source>
        <strain evidence="2">G01</strain>
        <tissue evidence="2">Leaf</tissue>
    </source>
</reference>
<dbReference type="AlphaFoldDB" id="A0AAW2RNS0"/>
<sequence>MGNSGELLAPSPEDIIRKILHRLPVKSLVRFSSINNSWRKLLLSNQSFVYSHLKHATNNNVNRLTGVLIYSDCYRDYLPTFLQSEDDLAHHNLGRRDILVKLKNTALHTPLRLRQDFLVVGCCNGIIFCTGKGCFRGTRRCASAGLFLPGQTESQTDSTSFRFPIPSLRSNPVGLWEFSGDASQSLHAGKKTDKNTMKALVVTLEGRLRIGYPVRFTGNGKIVVQWPSGACLYDPSLKRWEKFDMETNFYKTYKFFVGESGFGYAAAPGAGWRLLSPLGKFPRRFFKCFLCLE</sequence>
<dbReference type="InterPro" id="IPR001810">
    <property type="entry name" value="F-box_dom"/>
</dbReference>
<dbReference type="PROSITE" id="PS50181">
    <property type="entry name" value="FBOX"/>
    <property type="match status" value="1"/>
</dbReference>
<proteinExistence type="predicted"/>
<dbReference type="Gene3D" id="1.20.1280.50">
    <property type="match status" value="1"/>
</dbReference>
<accession>A0AAW2RNS0</accession>
<protein>
    <recommendedName>
        <fullName evidence="1">F-box domain-containing protein</fullName>
    </recommendedName>
</protein>
<dbReference type="EMBL" id="JACGWK010000001">
    <property type="protein sequence ID" value="KAL0381593.1"/>
    <property type="molecule type" value="Genomic_DNA"/>
</dbReference>
<dbReference type="Pfam" id="PF00646">
    <property type="entry name" value="F-box"/>
    <property type="match status" value="1"/>
</dbReference>